<dbReference type="InterPro" id="IPR036291">
    <property type="entry name" value="NAD(P)-bd_dom_sf"/>
</dbReference>
<dbReference type="PIRSF" id="PIRSF000188">
    <property type="entry name" value="Phe_leu_dh"/>
    <property type="match status" value="1"/>
</dbReference>
<evidence type="ECO:0000256" key="1">
    <source>
        <dbReference type="ARBA" id="ARBA00006382"/>
    </source>
</evidence>
<dbReference type="InterPro" id="IPR046346">
    <property type="entry name" value="Aminoacid_DH-like_N_sf"/>
</dbReference>
<dbReference type="PROSITE" id="PS00074">
    <property type="entry name" value="GLFV_DEHYDROGENASE"/>
    <property type="match status" value="1"/>
</dbReference>
<dbReference type="InterPro" id="IPR006095">
    <property type="entry name" value="Glu/Leu/Phe/Val/Trp_DH"/>
</dbReference>
<proteinExistence type="inferred from homology"/>
<reference evidence="7" key="1">
    <citation type="journal article" date="2019" name="Int. J. Syst. Evol. Microbiol.">
        <title>The Global Catalogue of Microorganisms (GCM) 10K type strain sequencing project: providing services to taxonomists for standard genome sequencing and annotation.</title>
        <authorList>
            <consortium name="The Broad Institute Genomics Platform"/>
            <consortium name="The Broad Institute Genome Sequencing Center for Infectious Disease"/>
            <person name="Wu L."/>
            <person name="Ma J."/>
        </authorList>
    </citation>
    <scope>NUCLEOTIDE SEQUENCE [LARGE SCALE GENOMIC DNA]</scope>
    <source>
        <strain evidence="7">JCM 17458</strain>
    </source>
</reference>
<dbReference type="InterPro" id="IPR006096">
    <property type="entry name" value="Glu/Leu/Phe/Val/Trp_DH_C"/>
</dbReference>
<dbReference type="SUPFAM" id="SSF51735">
    <property type="entry name" value="NAD(P)-binding Rossmann-fold domains"/>
    <property type="match status" value="1"/>
</dbReference>
<dbReference type="EMBL" id="BAABAZ010000004">
    <property type="protein sequence ID" value="GAA4283268.1"/>
    <property type="molecule type" value="Genomic_DNA"/>
</dbReference>
<organism evidence="6 7">
    <name type="scientific">Brevibacterium daeguense</name>
    <dbReference type="NCBI Taxonomy" id="909936"/>
    <lineage>
        <taxon>Bacteria</taxon>
        <taxon>Bacillati</taxon>
        <taxon>Actinomycetota</taxon>
        <taxon>Actinomycetes</taxon>
        <taxon>Micrococcales</taxon>
        <taxon>Brevibacteriaceae</taxon>
        <taxon>Brevibacterium</taxon>
    </lineage>
</organism>
<dbReference type="Gene3D" id="3.40.50.720">
    <property type="entry name" value="NAD(P)-binding Rossmann-like Domain"/>
    <property type="match status" value="1"/>
</dbReference>
<keyword evidence="3" id="KW-0520">NAD</keyword>
<evidence type="ECO:0000256" key="3">
    <source>
        <dbReference type="ARBA" id="ARBA00023027"/>
    </source>
</evidence>
<protein>
    <submittedName>
        <fullName evidence="6">Glu/Leu/Phe/Val dehydrogenase dimerization domain-containing protein</fullName>
    </submittedName>
</protein>
<evidence type="ECO:0000259" key="5">
    <source>
        <dbReference type="SMART" id="SM00839"/>
    </source>
</evidence>
<dbReference type="SUPFAM" id="SSF53223">
    <property type="entry name" value="Aminoacid dehydrogenase-like, N-terminal domain"/>
    <property type="match status" value="1"/>
</dbReference>
<sequence length="349" mass="37283">MELFSHQEFDHHEQVMFCHDRETGLRGIIAIHSTALGPAAGGCRMYPYASEQDALTDVLRLSRGMSYKNAIAGLPLGGGKCVIIADPARADKPELLRAFSKHVQALGGRYWTAIDVGVGPEDADILAENCDYVFARASQFPEGVTASQFTALGAFTSLRAGVEHVWNRSDLTGLRVAVQGVGGTGRELCRLLHEAGAELVVADVQQDAVRFAVESYGAEAVDPDRIHAQDVDVFAPCALGAVINDDTIDEIRVRLVSGIANNQLAAPEHGKILKDRGITYVPDFVANAGGVMGSATMIYSEPSLEASRESVLTLHDTVATILAQAAREDRATFEVAEQIAGERIAAAGR</sequence>
<dbReference type="InterPro" id="IPR006097">
    <property type="entry name" value="Glu/Leu/Phe/Val/Trp_DH_dimer"/>
</dbReference>
<evidence type="ECO:0000256" key="2">
    <source>
        <dbReference type="ARBA" id="ARBA00023002"/>
    </source>
</evidence>
<dbReference type="Pfam" id="PF00208">
    <property type="entry name" value="ELFV_dehydrog"/>
    <property type="match status" value="1"/>
</dbReference>
<dbReference type="InterPro" id="IPR033524">
    <property type="entry name" value="Glu/Leu/Phe/Val_DH_AS"/>
</dbReference>
<dbReference type="CDD" id="cd01075">
    <property type="entry name" value="NAD_bind_Leu_Phe_Val_DH"/>
    <property type="match status" value="1"/>
</dbReference>
<dbReference type="InterPro" id="IPR016211">
    <property type="entry name" value="Glu/Phe/Leu/Val/Trp_DH_bac/arc"/>
</dbReference>
<keyword evidence="2 4" id="KW-0560">Oxidoreductase</keyword>
<accession>A0ABP8EH90</accession>
<name>A0ABP8EH90_9MICO</name>
<dbReference type="PANTHER" id="PTHR42722">
    <property type="entry name" value="LEUCINE DEHYDROGENASE"/>
    <property type="match status" value="1"/>
</dbReference>
<evidence type="ECO:0000313" key="7">
    <source>
        <dbReference type="Proteomes" id="UP001501586"/>
    </source>
</evidence>
<dbReference type="Proteomes" id="UP001501586">
    <property type="component" value="Unassembled WGS sequence"/>
</dbReference>
<keyword evidence="7" id="KW-1185">Reference proteome</keyword>
<dbReference type="PANTHER" id="PTHR42722:SF1">
    <property type="entry name" value="VALINE DEHYDROGENASE"/>
    <property type="match status" value="1"/>
</dbReference>
<dbReference type="PRINTS" id="PR00082">
    <property type="entry name" value="GLFDHDRGNASE"/>
</dbReference>
<comment type="caution">
    <text evidence="6">The sequence shown here is derived from an EMBL/GenBank/DDBJ whole genome shotgun (WGS) entry which is preliminary data.</text>
</comment>
<dbReference type="Gene3D" id="3.40.50.10860">
    <property type="entry name" value="Leucine Dehydrogenase, chain A, domain 1"/>
    <property type="match status" value="1"/>
</dbReference>
<comment type="similarity">
    <text evidence="1 4">Belongs to the Glu/Leu/Phe/Val dehydrogenases family.</text>
</comment>
<gene>
    <name evidence="6" type="ORF">GCM10022261_07990</name>
</gene>
<dbReference type="Pfam" id="PF02812">
    <property type="entry name" value="ELFV_dehydrog_N"/>
    <property type="match status" value="1"/>
</dbReference>
<feature type="domain" description="Glutamate/phenylalanine/leucine/valine/L-tryptophan dehydrogenase C-terminal" evidence="5">
    <location>
        <begin position="143"/>
        <end position="348"/>
    </location>
</feature>
<dbReference type="SMART" id="SM00839">
    <property type="entry name" value="ELFV_dehydrog"/>
    <property type="match status" value="1"/>
</dbReference>
<evidence type="ECO:0000256" key="4">
    <source>
        <dbReference type="RuleBase" id="RU004417"/>
    </source>
</evidence>
<dbReference type="RefSeq" id="WP_236865590.1">
    <property type="nucleotide sequence ID" value="NZ_BAABAZ010000004.1"/>
</dbReference>
<evidence type="ECO:0000313" key="6">
    <source>
        <dbReference type="EMBL" id="GAA4283268.1"/>
    </source>
</evidence>